<keyword evidence="9" id="KW-0969">Cilium</keyword>
<reference evidence="9" key="1">
    <citation type="submission" date="2016-02" db="EMBL/GenBank/DDBJ databases">
        <title>Halorhodospira halochloris DSM-1059 complete genome, version 2.</title>
        <authorList>
            <person name="Tsukatani Y."/>
        </authorList>
    </citation>
    <scope>NUCLEOTIDE SEQUENCE</scope>
    <source>
        <strain evidence="9">DSM 1059</strain>
    </source>
</reference>
<dbReference type="OrthoDB" id="9788334at2"/>
<dbReference type="Pfam" id="PF00460">
    <property type="entry name" value="Flg_bb_rod"/>
    <property type="match status" value="1"/>
</dbReference>
<evidence type="ECO:0000256" key="6">
    <source>
        <dbReference type="PIRNR" id="PIRNR002889"/>
    </source>
</evidence>
<dbReference type="NCBIfam" id="TIGR01396">
    <property type="entry name" value="FlgB"/>
    <property type="match status" value="1"/>
</dbReference>
<dbReference type="AlphaFoldDB" id="A0A110B603"/>
<comment type="function">
    <text evidence="5 6">Structural component of flagellum, the bacterial motility apparatus. Part of the rod structure of flagellar basal body.</text>
</comment>
<dbReference type="Proteomes" id="UP000218890">
    <property type="component" value="Chromosome"/>
</dbReference>
<dbReference type="InterPro" id="IPR006300">
    <property type="entry name" value="FlgB"/>
</dbReference>
<dbReference type="InterPro" id="IPR019776">
    <property type="entry name" value="Flagellar_basal_body_rod_CS"/>
</dbReference>
<protein>
    <recommendedName>
        <fullName evidence="3 6">Flagellar basal body rod protein FlgB</fullName>
    </recommendedName>
</protein>
<evidence type="ECO:0000313" key="10">
    <source>
        <dbReference type="Proteomes" id="UP000218890"/>
    </source>
</evidence>
<feature type="region of interest" description="Disordered" evidence="7">
    <location>
        <begin position="48"/>
        <end position="91"/>
    </location>
</feature>
<keyword evidence="9" id="KW-0966">Cell projection</keyword>
<accession>A0A110B603</accession>
<evidence type="ECO:0000256" key="1">
    <source>
        <dbReference type="ARBA" id="ARBA00004117"/>
    </source>
</evidence>
<sequence length="133" mass="14803">MRIGLDQAFSTHEQALNLRGERHELLASNIANADTPNYKARDMDFRTAMREATQPPQQPLQATNPQHLQPASHVSAGDPKSLYRQPHGASLDGNTVEMHVEQAKFAENAVNYQATLEFLNGRISKLSGALRRE</sequence>
<comment type="subcellular location">
    <subcellularLocation>
        <location evidence="1 6">Bacterial flagellum basal body</location>
    </subcellularLocation>
</comment>
<feature type="domain" description="Flagellar basal body rod protein N-terminal" evidence="8">
    <location>
        <begin position="11"/>
        <end position="39"/>
    </location>
</feature>
<dbReference type="InterPro" id="IPR001444">
    <property type="entry name" value="Flag_bb_rod_N"/>
</dbReference>
<evidence type="ECO:0000256" key="3">
    <source>
        <dbReference type="ARBA" id="ARBA00014376"/>
    </source>
</evidence>
<comment type="similarity">
    <text evidence="2 6">Belongs to the flagella basal body rod proteins family.</text>
</comment>
<evidence type="ECO:0000256" key="5">
    <source>
        <dbReference type="ARBA" id="ARBA00024934"/>
    </source>
</evidence>
<keyword evidence="10" id="KW-1185">Reference proteome</keyword>
<dbReference type="EMBL" id="AP017372">
    <property type="protein sequence ID" value="BAU58873.1"/>
    <property type="molecule type" value="Genomic_DNA"/>
</dbReference>
<dbReference type="GO" id="GO:0030694">
    <property type="term" value="C:bacterial-type flagellum basal body, rod"/>
    <property type="evidence" value="ECO:0007669"/>
    <property type="project" value="InterPro"/>
</dbReference>
<dbReference type="GO" id="GO:0071978">
    <property type="term" value="P:bacterial-type flagellum-dependent swarming motility"/>
    <property type="evidence" value="ECO:0007669"/>
    <property type="project" value="TreeGrafter"/>
</dbReference>
<evidence type="ECO:0000259" key="8">
    <source>
        <dbReference type="Pfam" id="PF00460"/>
    </source>
</evidence>
<dbReference type="PANTHER" id="PTHR30435">
    <property type="entry name" value="FLAGELLAR PROTEIN"/>
    <property type="match status" value="1"/>
</dbReference>
<dbReference type="RefSeq" id="WP_096410163.1">
    <property type="nucleotide sequence ID" value="NZ_AP017372.2"/>
</dbReference>
<proteinExistence type="inferred from homology"/>
<evidence type="ECO:0000256" key="2">
    <source>
        <dbReference type="ARBA" id="ARBA00009677"/>
    </source>
</evidence>
<evidence type="ECO:0000313" key="9">
    <source>
        <dbReference type="EMBL" id="BAU58873.1"/>
    </source>
</evidence>
<name>A0A110B603_HALHR</name>
<feature type="compositionally biased region" description="Low complexity" evidence="7">
    <location>
        <begin position="52"/>
        <end position="66"/>
    </location>
</feature>
<dbReference type="PROSITE" id="PS00588">
    <property type="entry name" value="FLAGELLA_BB_ROD"/>
    <property type="match status" value="1"/>
</dbReference>
<gene>
    <name evidence="9" type="primary">flgB</name>
    <name evidence="9" type="ORF">HH1059_21640</name>
</gene>
<organism evidence="9 10">
    <name type="scientific">Halorhodospira halochloris</name>
    <name type="common">Ectothiorhodospira halochloris</name>
    <dbReference type="NCBI Taxonomy" id="1052"/>
    <lineage>
        <taxon>Bacteria</taxon>
        <taxon>Pseudomonadati</taxon>
        <taxon>Pseudomonadota</taxon>
        <taxon>Gammaproteobacteria</taxon>
        <taxon>Chromatiales</taxon>
        <taxon>Ectothiorhodospiraceae</taxon>
        <taxon>Halorhodospira</taxon>
    </lineage>
</organism>
<keyword evidence="4 6" id="KW-0975">Bacterial flagellum</keyword>
<dbReference type="PANTHER" id="PTHR30435:SF12">
    <property type="entry name" value="FLAGELLAR BASAL BODY ROD PROTEIN FLGB"/>
    <property type="match status" value="1"/>
</dbReference>
<evidence type="ECO:0000256" key="7">
    <source>
        <dbReference type="SAM" id="MobiDB-lite"/>
    </source>
</evidence>
<comment type="subunit">
    <text evidence="6">The basal body constitutes a major portion of the flagellar organelle and consists of a number of rings mounted on a central rod.</text>
</comment>
<dbReference type="KEGG" id="hhk:HH1059_21640"/>
<dbReference type="PIRSF" id="PIRSF002889">
    <property type="entry name" value="Rod_FlgB"/>
    <property type="match status" value="1"/>
</dbReference>
<keyword evidence="9" id="KW-0282">Flagellum</keyword>
<evidence type="ECO:0000256" key="4">
    <source>
        <dbReference type="ARBA" id="ARBA00023143"/>
    </source>
</evidence>